<reference evidence="1" key="1">
    <citation type="journal article" date="2019" name="Sci. Rep.">
        <title>Draft genome of Tanacetum cinerariifolium, the natural source of mosquito coil.</title>
        <authorList>
            <person name="Yamashiro T."/>
            <person name="Shiraishi A."/>
            <person name="Satake H."/>
            <person name="Nakayama K."/>
        </authorList>
    </citation>
    <scope>NUCLEOTIDE SEQUENCE</scope>
</reference>
<comment type="caution">
    <text evidence="1">The sequence shown here is derived from an EMBL/GenBank/DDBJ whole genome shotgun (WGS) entry which is preliminary data.</text>
</comment>
<evidence type="ECO:0000313" key="1">
    <source>
        <dbReference type="EMBL" id="GEU66274.1"/>
    </source>
</evidence>
<evidence type="ECO:0008006" key="2">
    <source>
        <dbReference type="Google" id="ProtNLM"/>
    </source>
</evidence>
<protein>
    <recommendedName>
        <fullName evidence="2">Reverse transcriptase domain-containing protein</fullName>
    </recommendedName>
</protein>
<organism evidence="1">
    <name type="scientific">Tanacetum cinerariifolium</name>
    <name type="common">Dalmatian daisy</name>
    <name type="synonym">Chrysanthemum cinerariifolium</name>
    <dbReference type="NCBI Taxonomy" id="118510"/>
    <lineage>
        <taxon>Eukaryota</taxon>
        <taxon>Viridiplantae</taxon>
        <taxon>Streptophyta</taxon>
        <taxon>Embryophyta</taxon>
        <taxon>Tracheophyta</taxon>
        <taxon>Spermatophyta</taxon>
        <taxon>Magnoliopsida</taxon>
        <taxon>eudicotyledons</taxon>
        <taxon>Gunneridae</taxon>
        <taxon>Pentapetalae</taxon>
        <taxon>asterids</taxon>
        <taxon>campanulids</taxon>
        <taxon>Asterales</taxon>
        <taxon>Asteraceae</taxon>
        <taxon>Asteroideae</taxon>
        <taxon>Anthemideae</taxon>
        <taxon>Anthemidinae</taxon>
        <taxon>Tanacetum</taxon>
    </lineage>
</organism>
<name>A0A6L2M144_TANCI</name>
<dbReference type="EMBL" id="BKCJ010005353">
    <property type="protein sequence ID" value="GEU66274.1"/>
    <property type="molecule type" value="Genomic_DNA"/>
</dbReference>
<accession>A0A6L2M144</accession>
<gene>
    <name evidence="1" type="ORF">Tci_038252</name>
</gene>
<dbReference type="AlphaFoldDB" id="A0A6L2M144"/>
<proteinExistence type="predicted"/>
<sequence length="996" mass="113734">MIVPSVETRLMVYIVDNVLYYKKLKEVRFTIYEENEIFQDFLNNFESSNDNTNIINAPQEPFVFNQDPGENSSQIPPHINHHCCYGVSVIKDAIGNKQYKPENIQELIQKLFNDVQNIHEELAEYINNLSWNRPAFYNYDDDDDDEDYTITITPILSTEELVDSLILEDEHLDTITATKSDKVIKSSVEDLVPIPSESEGIPDNMFDVPFRDNYPPLNISKDQFEDFFDSNDDSTSIDDDYFSIDDINYVEASPPDSELVSLEEVKDDILREKLLNIHLLFAKIESLNDNPTPDRVLKSPSPFPIPIKPDQGELTSVVMEDNLGEPRVHVSNVLTTHPTLMLDSDFIPSDDSLGSDLKVSFPSGTRNKIFDPGIFFEVQSKIFLSRDTFYISFIRDPLCLVIETLLPFSSENENQVFNPGILSSNFLSHRGKITFDFFENPVMMYGGNIPNLDDPCLNQNSDNFPQTSPSFQQQYLCCENYGGPHETFQCQPLNQNLFEPNHCYNSNSFGFDQSQPPQFPVIHQPPQETTVEILHDQENVINSVETFLRKFNHYSCFETPKVLLLAWDRVFEIKDAFGIKQYKPEDIQELFRELFNDVQNIHEELAEYINTLSWNRPAFYNNDEDDDEEYTTAITPVLPTKEPDNSLSMGDEHLSAILKTKSDKLIKSSVENLVPNPSESEDLSNIGSESDVPVCDDFMTFSNLLFDTDDNFSSSDDESFSDEDVPKKIYSNPLFDEEIISTKIDLHHFNAESNLIEPLLNRDTSIVSSPKFDSLLEEFSSELAHIDLISPKIDETDFDPEEEIHFVERLLYDNSSLRPSEEFNSENSDAIIEYFSPSPILVEGSDSLMEEIDIFLAPDDLIPPRIENDNYDSNRDILFLDELLSNDSPSLLKNESFHFDVPSSPRPPAKSTDVGIFFKPNTGLLTAKVMDISERYVHVPNVLPTQPTLASNEEKSPHLLSHQGFKAFQLSSESPMMIYGGDSPTIDVSFLHFYPH</sequence>